<evidence type="ECO:0000256" key="5">
    <source>
        <dbReference type="SAM" id="MobiDB-lite"/>
    </source>
</evidence>
<proteinExistence type="predicted"/>
<dbReference type="PROSITE" id="PS50865">
    <property type="entry name" value="ZF_MYND_2"/>
    <property type="match status" value="1"/>
</dbReference>
<dbReference type="Pfam" id="PF01753">
    <property type="entry name" value="zf-MYND"/>
    <property type="match status" value="1"/>
</dbReference>
<keyword evidence="2 4" id="KW-0863">Zinc-finger</keyword>
<evidence type="ECO:0000313" key="8">
    <source>
        <dbReference type="Proteomes" id="UP000054988"/>
    </source>
</evidence>
<dbReference type="AlphaFoldDB" id="A0A0W0FQW4"/>
<dbReference type="SUPFAM" id="SSF144232">
    <property type="entry name" value="HIT/MYND zinc finger-like"/>
    <property type="match status" value="1"/>
</dbReference>
<dbReference type="EMBL" id="LATX01001734">
    <property type="protein sequence ID" value="KTB38745.1"/>
    <property type="molecule type" value="Genomic_DNA"/>
</dbReference>
<accession>A0A0W0FQW4</accession>
<feature type="region of interest" description="Disordered" evidence="5">
    <location>
        <begin position="313"/>
        <end position="336"/>
    </location>
</feature>
<protein>
    <recommendedName>
        <fullName evidence="6">MYND-type domain-containing protein</fullName>
    </recommendedName>
</protein>
<dbReference type="Proteomes" id="UP000054988">
    <property type="component" value="Unassembled WGS sequence"/>
</dbReference>
<keyword evidence="3" id="KW-0862">Zinc</keyword>
<comment type="caution">
    <text evidence="7">The sequence shown here is derived from an EMBL/GenBank/DDBJ whole genome shotgun (WGS) entry which is preliminary data.</text>
</comment>
<sequence>MAWLPTQNSIVVLQLDPVGSVAHFENPELTAACANMQTKKYVALVDTIFGFFLPQNPYHSYKFQLFFQGVCPENKDTGIRPEMSIPIIPNPGSPFHQASGRQPLKFSQSLPWQDCYISAVHSAYVRCRTTLLEVEPPTLITVSVKEKSKVRPLMREDAEKHAAQLQASLEVQKGQDVYEQRGEVNWLSDDESDYDGSVSCSFTDTQRSSSIQQSAHVEDVQGDAASWDSDDSSSQYCYEHEAIHDEESGVDIQCQFDEPVCNVSFDLSEANLVNDPDDYFKEVETLKRLVLQFEEGRTERLIERARQVDDNYFGNLPGAQPCPPSASREHEKGFTKPKSLATGFRSFVEKWRALVAEARLKHLKSSVLAGSRSALQDIEKMISENPRIVPEVLPAILHHLPAPVPDFSAMDIPQKASIIGLAQSALVALGEALIWDHFHTQSVVDEIHQSWPRIWRWIVFLFDSYLNPESDLYSSSVPIDDMVDHPVTIHYAISKIIFAFTNSKVTGIPILMGTKGVVSLMIENFLIAAGGLSYVLVDGVIPESDAFAFSMSTMYDLLRSPGDAVLQQMTKRLSAHGAQRFGVGIVARVIFAIRNPAKSSKIQDLSLYRIFRVMGLFAICSAVFNASLVDSQSVYWICIAIRGLVSNTRDAISADTMHALEAGCSYLWHTLECFGHQVATEALKSGLLKSILKSTRFLDYTHLIDAQDSDDDTEGTGTLLELYIKLLRGIGSYTVYGSVCGVAMKALSRASGLEPPPGLAKQFTEFVTEMEARAKTKLKRDASAIGICWSSECPYLKKYSSGRTKGERIPSFRCTGCDERYYCSKECQKYDWKYGNHRKTCRQVKLSKEEDARYYIAPRPDIRDLLFFSSMIVESFEDVRYWLAVGLVTESRRIDNPDVQPDEPLVALLDYQKFPHDVEPITIRKAKDLKRNYPWDRLVAKWRNSRQNFMPILTIAPCPERPFCNVWTFPPNSIDDIND</sequence>
<name>A0A0W0FQW4_MONRR</name>
<reference evidence="7 8" key="1">
    <citation type="submission" date="2015-12" db="EMBL/GenBank/DDBJ databases">
        <title>Draft genome sequence of Moniliophthora roreri, the causal agent of frosty pod rot of cacao.</title>
        <authorList>
            <person name="Aime M.C."/>
            <person name="Diaz-Valderrama J.R."/>
            <person name="Kijpornyongpan T."/>
            <person name="Phillips-Mora W."/>
        </authorList>
    </citation>
    <scope>NUCLEOTIDE SEQUENCE [LARGE SCALE GENOMIC DNA]</scope>
    <source>
        <strain evidence="7 8">MCA 2952</strain>
    </source>
</reference>
<dbReference type="eggNOG" id="ENOG502SYNY">
    <property type="taxonomic scope" value="Eukaryota"/>
</dbReference>
<feature type="domain" description="MYND-type" evidence="6">
    <location>
        <begin position="793"/>
        <end position="841"/>
    </location>
</feature>
<evidence type="ECO:0000256" key="4">
    <source>
        <dbReference type="PROSITE-ProRule" id="PRU00134"/>
    </source>
</evidence>
<evidence type="ECO:0000256" key="2">
    <source>
        <dbReference type="ARBA" id="ARBA00022771"/>
    </source>
</evidence>
<keyword evidence="1" id="KW-0479">Metal-binding</keyword>
<gene>
    <name evidence="7" type="ORF">WG66_8750</name>
</gene>
<dbReference type="InterPro" id="IPR002893">
    <property type="entry name" value="Znf_MYND"/>
</dbReference>
<organism evidence="7 8">
    <name type="scientific">Moniliophthora roreri</name>
    <name type="common">Frosty pod rot fungus</name>
    <name type="synonym">Monilia roreri</name>
    <dbReference type="NCBI Taxonomy" id="221103"/>
    <lineage>
        <taxon>Eukaryota</taxon>
        <taxon>Fungi</taxon>
        <taxon>Dikarya</taxon>
        <taxon>Basidiomycota</taxon>
        <taxon>Agaricomycotina</taxon>
        <taxon>Agaricomycetes</taxon>
        <taxon>Agaricomycetidae</taxon>
        <taxon>Agaricales</taxon>
        <taxon>Marasmiineae</taxon>
        <taxon>Marasmiaceae</taxon>
        <taxon>Moniliophthora</taxon>
    </lineage>
</organism>
<evidence type="ECO:0000313" key="7">
    <source>
        <dbReference type="EMBL" id="KTB38745.1"/>
    </source>
</evidence>
<dbReference type="GO" id="GO:0008270">
    <property type="term" value="F:zinc ion binding"/>
    <property type="evidence" value="ECO:0007669"/>
    <property type="project" value="UniProtKB-KW"/>
</dbReference>
<feature type="region of interest" description="Disordered" evidence="5">
    <location>
        <begin position="209"/>
        <end position="231"/>
    </location>
</feature>
<evidence type="ECO:0000256" key="3">
    <source>
        <dbReference type="ARBA" id="ARBA00022833"/>
    </source>
</evidence>
<dbReference type="Gene3D" id="6.10.140.2220">
    <property type="match status" value="1"/>
</dbReference>
<evidence type="ECO:0000259" key="6">
    <source>
        <dbReference type="PROSITE" id="PS50865"/>
    </source>
</evidence>
<evidence type="ECO:0000256" key="1">
    <source>
        <dbReference type="ARBA" id="ARBA00022723"/>
    </source>
</evidence>